<dbReference type="AlphaFoldDB" id="A0AAI8Z0C9"/>
<dbReference type="PANTHER" id="PTHR28181:SF1">
    <property type="entry name" value="COLD TOLERANCE PROTEIN 1"/>
    <property type="match status" value="1"/>
</dbReference>
<keyword evidence="2" id="KW-1185">Reference proteome</keyword>
<sequence>MATSRPIRLILDYDSTLTVDDTMAILADLPKQPKMTWQEIVDAYMRDYQIHKEAPFQWKNYDRAEYSRWLASRKSVEQKSAQRVQDAGFFKCVTHEDVDRAIRKSLDNGSLELRSGWVDVFDWALSLPDHGQNDNASSRSISILSVNWSGTAIRSALLQSAESLENYPRRENICQYISDMEILANEIEGLYEPGGSSGRVCGVEGPDIRTSDDKLAQLRRGSCDGTTPFVIYVGDSSTDFDCLCEADLGVWLCNVPPTEYGKVFRETFKPFAGFVPPPLSSLPRLGACEKSLFYWAPNFETLLKLLAQQQASN</sequence>
<gene>
    <name evidence="1" type="ORF">LECACI_7A005259</name>
</gene>
<dbReference type="InterPro" id="IPR023214">
    <property type="entry name" value="HAD_sf"/>
</dbReference>
<evidence type="ECO:0000313" key="2">
    <source>
        <dbReference type="Proteomes" id="UP001296104"/>
    </source>
</evidence>
<dbReference type="InterPro" id="IPR036412">
    <property type="entry name" value="HAD-like_sf"/>
</dbReference>
<dbReference type="SUPFAM" id="SSF56784">
    <property type="entry name" value="HAD-like"/>
    <property type="match status" value="1"/>
</dbReference>
<dbReference type="Proteomes" id="UP001296104">
    <property type="component" value="Unassembled WGS sequence"/>
</dbReference>
<comment type="caution">
    <text evidence="1">The sequence shown here is derived from an EMBL/GenBank/DDBJ whole genome shotgun (WGS) entry which is preliminary data.</text>
</comment>
<dbReference type="InterPro" id="IPR050849">
    <property type="entry name" value="HAD-like_hydrolase_phosphatase"/>
</dbReference>
<dbReference type="PANTHER" id="PTHR28181">
    <property type="entry name" value="UPF0655 PROTEIN YCR015C"/>
    <property type="match status" value="1"/>
</dbReference>
<dbReference type="EMBL" id="CAVMBE010000033">
    <property type="protein sequence ID" value="CAK4029399.1"/>
    <property type="molecule type" value="Genomic_DNA"/>
</dbReference>
<proteinExistence type="predicted"/>
<name>A0AAI8Z0C9_9PEZI</name>
<accession>A0AAI8Z0C9</accession>
<organism evidence="1 2">
    <name type="scientific">Lecanosticta acicola</name>
    <dbReference type="NCBI Taxonomy" id="111012"/>
    <lineage>
        <taxon>Eukaryota</taxon>
        <taxon>Fungi</taxon>
        <taxon>Dikarya</taxon>
        <taxon>Ascomycota</taxon>
        <taxon>Pezizomycotina</taxon>
        <taxon>Dothideomycetes</taxon>
        <taxon>Dothideomycetidae</taxon>
        <taxon>Mycosphaerellales</taxon>
        <taxon>Mycosphaerellaceae</taxon>
        <taxon>Lecanosticta</taxon>
    </lineage>
</organism>
<evidence type="ECO:0000313" key="1">
    <source>
        <dbReference type="EMBL" id="CAK4029399.1"/>
    </source>
</evidence>
<protein>
    <submittedName>
        <fullName evidence="1">Uncharacterized protein</fullName>
    </submittedName>
</protein>
<dbReference type="Gene3D" id="3.40.50.1000">
    <property type="entry name" value="HAD superfamily/HAD-like"/>
    <property type="match status" value="1"/>
</dbReference>
<reference evidence="1" key="1">
    <citation type="submission" date="2023-11" db="EMBL/GenBank/DDBJ databases">
        <authorList>
            <person name="Alioto T."/>
            <person name="Alioto T."/>
            <person name="Gomez Garrido J."/>
        </authorList>
    </citation>
    <scope>NUCLEOTIDE SEQUENCE</scope>
</reference>